<accession>A0A7J5XV18</accession>
<dbReference type="SUPFAM" id="SSF53474">
    <property type="entry name" value="alpha/beta-Hydrolases"/>
    <property type="match status" value="1"/>
</dbReference>
<evidence type="ECO:0000313" key="3">
    <source>
        <dbReference type="EMBL" id="KAF3840965.1"/>
    </source>
</evidence>
<evidence type="ECO:0000256" key="2">
    <source>
        <dbReference type="SAM" id="MobiDB-lite"/>
    </source>
</evidence>
<reference evidence="3 4" key="1">
    <citation type="submission" date="2020-03" db="EMBL/GenBank/DDBJ databases">
        <title>Dissostichus mawsoni Genome sequencing and assembly.</title>
        <authorList>
            <person name="Park H."/>
        </authorList>
    </citation>
    <scope>NUCLEOTIDE SEQUENCE [LARGE SCALE GENOMIC DNA]</scope>
    <source>
        <strain evidence="3">DM0001</strain>
        <tissue evidence="3">Muscle</tissue>
    </source>
</reference>
<keyword evidence="4" id="KW-1185">Reference proteome</keyword>
<evidence type="ECO:0000313" key="4">
    <source>
        <dbReference type="Proteomes" id="UP000518266"/>
    </source>
</evidence>
<organism evidence="3 4">
    <name type="scientific">Dissostichus mawsoni</name>
    <name type="common">Antarctic cod</name>
    <dbReference type="NCBI Taxonomy" id="36200"/>
    <lineage>
        <taxon>Eukaryota</taxon>
        <taxon>Metazoa</taxon>
        <taxon>Chordata</taxon>
        <taxon>Craniata</taxon>
        <taxon>Vertebrata</taxon>
        <taxon>Euteleostomi</taxon>
        <taxon>Actinopterygii</taxon>
        <taxon>Neopterygii</taxon>
        <taxon>Teleostei</taxon>
        <taxon>Neoteleostei</taxon>
        <taxon>Acanthomorphata</taxon>
        <taxon>Eupercaria</taxon>
        <taxon>Perciformes</taxon>
        <taxon>Notothenioidei</taxon>
        <taxon>Nototheniidae</taxon>
        <taxon>Dissostichus</taxon>
    </lineage>
</organism>
<dbReference type="AlphaFoldDB" id="A0A7J5XV18"/>
<feature type="compositionally biased region" description="Basic residues" evidence="2">
    <location>
        <begin position="465"/>
        <end position="477"/>
    </location>
</feature>
<gene>
    <name evidence="3" type="ORF">F7725_006827</name>
</gene>
<evidence type="ECO:0000256" key="1">
    <source>
        <dbReference type="ARBA" id="ARBA00010884"/>
    </source>
</evidence>
<feature type="region of interest" description="Disordered" evidence="2">
    <location>
        <begin position="402"/>
        <end position="422"/>
    </location>
</feature>
<dbReference type="PANTHER" id="PTHR10794">
    <property type="entry name" value="ABHYDROLASE DOMAIN-CONTAINING PROTEIN"/>
    <property type="match status" value="1"/>
</dbReference>
<dbReference type="Proteomes" id="UP000518266">
    <property type="component" value="Unassembled WGS sequence"/>
</dbReference>
<dbReference type="Gene3D" id="3.40.50.1820">
    <property type="entry name" value="alpha/beta hydrolase"/>
    <property type="match status" value="1"/>
</dbReference>
<sequence>MASFVSDYLFCLLPSLLLLLLSLGLCWPRVCCWTRLAVSAVGWRLWVLICLILELPLDRNIRTGTEDILCSAAHLQTLCSRHISAAALWLSGQAETSPWPRGDPHLQTLSSLLWEQHGDTLQFTRDNLLLRDGGIVALDWAVGTRLGEFGGRRRGGRKELGTRGNTLGCFTTRPPVLLLIPESWGGMTPHLKVLCHQAVRQGFYVVVFHARGTAGCPLTSARLTEFGDPADLEQVLAYVHSRHPSSVMVAVSEGSGSGTLLSYLGESGSSSCLKAAAAISPVLRGQLGVLDVDRALSCSSLRDFEETLSCSRPPKTSLNSGPDSPRVLAPSVAWALGERAYPAKDWENYWERNEPLRDADVGGSLRDDPLLPPASTLPLPLFQSNPYFLLVLTDRGGHCGFTLEGPEETEGGRTGNEEEEEGGNWSHIAVLEYFRVVADFLKGEEKDGEYIQAGPRSRTSNMAPPRRRRANVMRRQRLQPTEERSGDEEEGNFTWKRSYTR</sequence>
<dbReference type="GO" id="GO:0034338">
    <property type="term" value="F:short-chain carboxylesterase activity"/>
    <property type="evidence" value="ECO:0007669"/>
    <property type="project" value="TreeGrafter"/>
</dbReference>
<dbReference type="InterPro" id="IPR029058">
    <property type="entry name" value="AB_hydrolase_fold"/>
</dbReference>
<dbReference type="PANTHER" id="PTHR10794:SF96">
    <property type="entry name" value="PROTEIN ABHD15-LIKE"/>
    <property type="match status" value="1"/>
</dbReference>
<feature type="region of interest" description="Disordered" evidence="2">
    <location>
        <begin position="449"/>
        <end position="501"/>
    </location>
</feature>
<proteinExistence type="inferred from homology"/>
<dbReference type="GO" id="GO:0047372">
    <property type="term" value="F:monoacylglycerol lipase activity"/>
    <property type="evidence" value="ECO:0007669"/>
    <property type="project" value="TreeGrafter"/>
</dbReference>
<comment type="caution">
    <text evidence="3">The sequence shown here is derived from an EMBL/GenBank/DDBJ whole genome shotgun (WGS) entry which is preliminary data.</text>
</comment>
<name>A0A7J5XV18_DISMA</name>
<dbReference type="EMBL" id="JAAKFY010000020">
    <property type="protein sequence ID" value="KAF3840965.1"/>
    <property type="molecule type" value="Genomic_DNA"/>
</dbReference>
<dbReference type="InterPro" id="IPR050960">
    <property type="entry name" value="AB_hydrolase_4_sf"/>
</dbReference>
<comment type="similarity">
    <text evidence="1">Belongs to the AB hydrolase superfamily. AB hydrolase 4 family.</text>
</comment>
<dbReference type="OrthoDB" id="247542at2759"/>
<protein>
    <submittedName>
        <fullName evidence="3">Uncharacterized protein</fullName>
    </submittedName>
</protein>